<protein>
    <submittedName>
        <fullName evidence="1">Uncharacterized protein</fullName>
    </submittedName>
</protein>
<name>A0A225VYG4_9STRA</name>
<dbReference type="AlphaFoldDB" id="A0A225VYG4"/>
<proteinExistence type="predicted"/>
<accession>A0A225VYG4</accession>
<dbReference type="Proteomes" id="UP000198211">
    <property type="component" value="Unassembled WGS sequence"/>
</dbReference>
<reference evidence="2" key="1">
    <citation type="submission" date="2017-03" db="EMBL/GenBank/DDBJ databases">
        <title>Phytopthora megakarya and P. palmivora, two closely related causual agents of cacao black pod achieved similar genome size and gene model numbers by different mechanisms.</title>
        <authorList>
            <person name="Ali S."/>
            <person name="Shao J."/>
            <person name="Larry D.J."/>
            <person name="Kronmiller B."/>
            <person name="Shen D."/>
            <person name="Strem M.D."/>
            <person name="Melnick R.L."/>
            <person name="Guiltinan M.J."/>
            <person name="Tyler B.M."/>
            <person name="Meinhardt L.W."/>
            <person name="Bailey B.A."/>
        </authorList>
    </citation>
    <scope>NUCLEOTIDE SEQUENCE [LARGE SCALE GENOMIC DNA]</scope>
    <source>
        <strain evidence="2">zdho120</strain>
    </source>
</reference>
<sequence>MRARYDICSEQKKYLCLDLDDKAISSALKATATTAGRVTQRIHKGSEELQLCWQMDLALEYPVQAAASTTDLANRTI</sequence>
<evidence type="ECO:0000313" key="2">
    <source>
        <dbReference type="Proteomes" id="UP000198211"/>
    </source>
</evidence>
<dbReference type="EMBL" id="NBNE01002411">
    <property type="protein sequence ID" value="OWZ10551.1"/>
    <property type="molecule type" value="Genomic_DNA"/>
</dbReference>
<organism evidence="1 2">
    <name type="scientific">Phytophthora megakarya</name>
    <dbReference type="NCBI Taxonomy" id="4795"/>
    <lineage>
        <taxon>Eukaryota</taxon>
        <taxon>Sar</taxon>
        <taxon>Stramenopiles</taxon>
        <taxon>Oomycota</taxon>
        <taxon>Peronosporomycetes</taxon>
        <taxon>Peronosporales</taxon>
        <taxon>Peronosporaceae</taxon>
        <taxon>Phytophthora</taxon>
    </lineage>
</organism>
<evidence type="ECO:0000313" key="1">
    <source>
        <dbReference type="EMBL" id="OWZ10551.1"/>
    </source>
</evidence>
<comment type="caution">
    <text evidence="1">The sequence shown here is derived from an EMBL/GenBank/DDBJ whole genome shotgun (WGS) entry which is preliminary data.</text>
</comment>
<keyword evidence="2" id="KW-1185">Reference proteome</keyword>
<gene>
    <name evidence="1" type="ORF">PHMEG_00016590</name>
</gene>